<dbReference type="InterPro" id="IPR036108">
    <property type="entry name" value="4pyrrol_syn_uPrphyn_synt_sf"/>
</dbReference>
<accession>A0A417YJ60</accession>
<dbReference type="GO" id="GO:0006780">
    <property type="term" value="P:uroporphyrinogen III biosynthetic process"/>
    <property type="evidence" value="ECO:0007669"/>
    <property type="project" value="UniProtKB-UniRule"/>
</dbReference>
<evidence type="ECO:0000256" key="4">
    <source>
        <dbReference type="ARBA" id="ARBA00023239"/>
    </source>
</evidence>
<comment type="catalytic activity">
    <reaction evidence="8 9">
        <text>hydroxymethylbilane = uroporphyrinogen III + H2O</text>
        <dbReference type="Rhea" id="RHEA:18965"/>
        <dbReference type="ChEBI" id="CHEBI:15377"/>
        <dbReference type="ChEBI" id="CHEBI:57308"/>
        <dbReference type="ChEBI" id="CHEBI:57845"/>
        <dbReference type="EC" id="4.2.1.75"/>
    </reaction>
</comment>
<evidence type="ECO:0000256" key="7">
    <source>
        <dbReference type="ARBA" id="ARBA00040167"/>
    </source>
</evidence>
<dbReference type="InterPro" id="IPR003754">
    <property type="entry name" value="4pyrrol_synth_uPrphyn_synth"/>
</dbReference>
<evidence type="ECO:0000256" key="8">
    <source>
        <dbReference type="ARBA" id="ARBA00048617"/>
    </source>
</evidence>
<evidence type="ECO:0000256" key="1">
    <source>
        <dbReference type="ARBA" id="ARBA00004772"/>
    </source>
</evidence>
<dbReference type="GO" id="GO:0006782">
    <property type="term" value="P:protoporphyrinogen IX biosynthetic process"/>
    <property type="evidence" value="ECO:0007669"/>
    <property type="project" value="UniProtKB-UniRule"/>
</dbReference>
<dbReference type="PANTHER" id="PTHR38042:SF1">
    <property type="entry name" value="UROPORPHYRINOGEN-III SYNTHASE, CHLOROPLASTIC"/>
    <property type="match status" value="1"/>
</dbReference>
<evidence type="ECO:0000256" key="6">
    <source>
        <dbReference type="ARBA" id="ARBA00037589"/>
    </source>
</evidence>
<dbReference type="CDD" id="cd06578">
    <property type="entry name" value="HemD"/>
    <property type="match status" value="1"/>
</dbReference>
<dbReference type="PANTHER" id="PTHR38042">
    <property type="entry name" value="UROPORPHYRINOGEN-III SYNTHASE, CHLOROPLASTIC"/>
    <property type="match status" value="1"/>
</dbReference>
<dbReference type="EC" id="4.2.1.75" evidence="3 9"/>
<dbReference type="Gene3D" id="3.40.50.10090">
    <property type="match status" value="2"/>
</dbReference>
<dbReference type="EMBL" id="QWEH01000004">
    <property type="protein sequence ID" value="RHW33022.1"/>
    <property type="molecule type" value="Genomic_DNA"/>
</dbReference>
<keyword evidence="4 9" id="KW-0456">Lyase</keyword>
<evidence type="ECO:0000256" key="3">
    <source>
        <dbReference type="ARBA" id="ARBA00013109"/>
    </source>
</evidence>
<dbReference type="Pfam" id="PF02602">
    <property type="entry name" value="HEM4"/>
    <property type="match status" value="1"/>
</dbReference>
<evidence type="ECO:0000256" key="9">
    <source>
        <dbReference type="RuleBase" id="RU366031"/>
    </source>
</evidence>
<reference evidence="11 12" key="1">
    <citation type="journal article" date="2007" name="Int. J. Syst. Evol. Microbiol.">
        <title>Oceanobacillus profundus sp. nov., isolated from a deep-sea sediment core.</title>
        <authorList>
            <person name="Kim Y.G."/>
            <person name="Choi D.H."/>
            <person name="Hyun S."/>
            <person name="Cho B.C."/>
        </authorList>
    </citation>
    <scope>NUCLEOTIDE SEQUENCE [LARGE SCALE GENOMIC DNA]</scope>
    <source>
        <strain evidence="11 12">DSM 18246</strain>
    </source>
</reference>
<dbReference type="Proteomes" id="UP000285456">
    <property type="component" value="Unassembled WGS sequence"/>
</dbReference>
<dbReference type="RefSeq" id="WP_118889079.1">
    <property type="nucleotide sequence ID" value="NZ_JAMAWL010000001.1"/>
</dbReference>
<gene>
    <name evidence="11" type="ORF">D1B32_08225</name>
</gene>
<evidence type="ECO:0000313" key="12">
    <source>
        <dbReference type="Proteomes" id="UP000285456"/>
    </source>
</evidence>
<dbReference type="OrthoDB" id="9815856at2"/>
<dbReference type="UniPathway" id="UPA00251">
    <property type="reaction ID" value="UER00320"/>
</dbReference>
<keyword evidence="12" id="KW-1185">Reference proteome</keyword>
<feature type="domain" description="Tetrapyrrole biosynthesis uroporphyrinogen III synthase" evidence="10">
    <location>
        <begin position="21"/>
        <end position="241"/>
    </location>
</feature>
<dbReference type="InterPro" id="IPR039793">
    <property type="entry name" value="UROS/Hem4"/>
</dbReference>
<dbReference type="SUPFAM" id="SSF69618">
    <property type="entry name" value="HemD-like"/>
    <property type="match status" value="1"/>
</dbReference>
<comment type="pathway">
    <text evidence="1 9">Porphyrin-containing compound metabolism; protoporphyrin-IX biosynthesis; coproporphyrinogen-III from 5-aminolevulinate: step 3/4.</text>
</comment>
<comment type="function">
    <text evidence="6 9">Catalyzes cyclization of the linear tetrapyrrole, hydroxymethylbilane, to the macrocyclic uroporphyrinogen III.</text>
</comment>
<comment type="caution">
    <text evidence="11">The sequence shown here is derived from an EMBL/GenBank/DDBJ whole genome shotgun (WGS) entry which is preliminary data.</text>
</comment>
<keyword evidence="5 9" id="KW-0627">Porphyrin biosynthesis</keyword>
<organism evidence="11 12">
    <name type="scientific">Oceanobacillus profundus</name>
    <dbReference type="NCBI Taxonomy" id="372463"/>
    <lineage>
        <taxon>Bacteria</taxon>
        <taxon>Bacillati</taxon>
        <taxon>Bacillota</taxon>
        <taxon>Bacilli</taxon>
        <taxon>Bacillales</taxon>
        <taxon>Bacillaceae</taxon>
        <taxon>Oceanobacillus</taxon>
    </lineage>
</organism>
<name>A0A417YJ60_9BACI</name>
<evidence type="ECO:0000256" key="2">
    <source>
        <dbReference type="ARBA" id="ARBA00008133"/>
    </source>
</evidence>
<evidence type="ECO:0000256" key="5">
    <source>
        <dbReference type="ARBA" id="ARBA00023244"/>
    </source>
</evidence>
<comment type="similarity">
    <text evidence="2 9">Belongs to the uroporphyrinogen-III synthase family.</text>
</comment>
<dbReference type="GO" id="GO:0004852">
    <property type="term" value="F:uroporphyrinogen-III synthase activity"/>
    <property type="evidence" value="ECO:0007669"/>
    <property type="project" value="UniProtKB-UniRule"/>
</dbReference>
<evidence type="ECO:0000259" key="10">
    <source>
        <dbReference type="Pfam" id="PF02602"/>
    </source>
</evidence>
<protein>
    <recommendedName>
        <fullName evidence="7 9">Uroporphyrinogen-III synthase</fullName>
        <ecNumber evidence="3 9">4.2.1.75</ecNumber>
    </recommendedName>
</protein>
<proteinExistence type="inferred from homology"/>
<sequence>MEQTLHESKILITREASQAKEFSKKVRELGGIPIEVPLLAISCKDTEASQHIFSKMGEFKWIFFTSANGVHCFFTLAKKYNMKQLQGQRLAAVGHKTDLALKKYGYQAEFIPTTYHAEAMAEEFLQQFPKAGKILLVRGNLSRDTLPVEFTKHNVPHVLLEVYETGYNYAMKGRLNELLTEDLIDFITFTSPSTVEAFVKMVDTIPKKNYICIGTTTEQRATELGIQSITPPEEFTIEAMLKTICNYIKKG</sequence>
<dbReference type="AlphaFoldDB" id="A0A417YJ60"/>
<evidence type="ECO:0000313" key="11">
    <source>
        <dbReference type="EMBL" id="RHW33022.1"/>
    </source>
</evidence>